<evidence type="ECO:0000313" key="6">
    <source>
        <dbReference type="Proteomes" id="UP000037043"/>
    </source>
</evidence>
<organism evidence="5 6">
    <name type="scientific">Clostridium homopropionicum DSM 5847</name>
    <dbReference type="NCBI Taxonomy" id="1121318"/>
    <lineage>
        <taxon>Bacteria</taxon>
        <taxon>Bacillati</taxon>
        <taxon>Bacillota</taxon>
        <taxon>Clostridia</taxon>
        <taxon>Eubacteriales</taxon>
        <taxon>Clostridiaceae</taxon>
        <taxon>Clostridium</taxon>
    </lineage>
</organism>
<comment type="function">
    <text evidence="2">May play the central regulatory role in sporulation. It may be an element of the effector pathway responsible for the activation of sporulation genes in response to nutritional stress. Spo0A may act in concert with spo0H (a sigma factor) to control the expression of some genes that are critical to the sporulation process.</text>
</comment>
<dbReference type="SUPFAM" id="SSF52172">
    <property type="entry name" value="CheY-like"/>
    <property type="match status" value="1"/>
</dbReference>
<dbReference type="EMBL" id="LHUR01000027">
    <property type="protein sequence ID" value="KOA19232.1"/>
    <property type="molecule type" value="Genomic_DNA"/>
</dbReference>
<evidence type="ECO:0000256" key="1">
    <source>
        <dbReference type="ARBA" id="ARBA00018672"/>
    </source>
</evidence>
<keyword evidence="3" id="KW-0597">Phosphoprotein</keyword>
<dbReference type="PATRIC" id="fig|1121318.3.peg.2351"/>
<dbReference type="PANTHER" id="PTHR43384">
    <property type="entry name" value="SEPTUM SITE-DETERMINING PROTEIN MIND HOMOLOG, CHLOROPLASTIC-RELATED"/>
    <property type="match status" value="1"/>
</dbReference>
<dbReference type="InterPro" id="IPR001789">
    <property type="entry name" value="Sig_transdc_resp-reg_receiver"/>
</dbReference>
<evidence type="ECO:0000256" key="2">
    <source>
        <dbReference type="ARBA" id="ARBA00024867"/>
    </source>
</evidence>
<dbReference type="InterPro" id="IPR011006">
    <property type="entry name" value="CheY-like_superfamily"/>
</dbReference>
<dbReference type="CDD" id="cd17536">
    <property type="entry name" value="REC_YesN-like"/>
    <property type="match status" value="1"/>
</dbReference>
<keyword evidence="6" id="KW-1185">Reference proteome</keyword>
<dbReference type="AlphaFoldDB" id="A0A0L6Z8E0"/>
<comment type="caution">
    <text evidence="5">The sequence shown here is derived from an EMBL/GenBank/DDBJ whole genome shotgun (WGS) entry which is preliminary data.</text>
</comment>
<dbReference type="GO" id="GO:0009898">
    <property type="term" value="C:cytoplasmic side of plasma membrane"/>
    <property type="evidence" value="ECO:0007669"/>
    <property type="project" value="TreeGrafter"/>
</dbReference>
<accession>A0A0L6Z8E0</accession>
<dbReference type="GO" id="GO:0005524">
    <property type="term" value="F:ATP binding"/>
    <property type="evidence" value="ECO:0007669"/>
    <property type="project" value="TreeGrafter"/>
</dbReference>
<dbReference type="InterPro" id="IPR027417">
    <property type="entry name" value="P-loop_NTPase"/>
</dbReference>
<dbReference type="Pfam" id="PF13614">
    <property type="entry name" value="AAA_31"/>
    <property type="match status" value="1"/>
</dbReference>
<dbReference type="Pfam" id="PF00072">
    <property type="entry name" value="Response_reg"/>
    <property type="match status" value="1"/>
</dbReference>
<dbReference type="GO" id="GO:0051782">
    <property type="term" value="P:negative regulation of cell division"/>
    <property type="evidence" value="ECO:0007669"/>
    <property type="project" value="TreeGrafter"/>
</dbReference>
<dbReference type="GO" id="GO:0000160">
    <property type="term" value="P:phosphorelay signal transduction system"/>
    <property type="evidence" value="ECO:0007669"/>
    <property type="project" value="InterPro"/>
</dbReference>
<proteinExistence type="predicted"/>
<name>A0A0L6Z8E0_9CLOT</name>
<dbReference type="GO" id="GO:0016887">
    <property type="term" value="F:ATP hydrolysis activity"/>
    <property type="evidence" value="ECO:0007669"/>
    <property type="project" value="TreeGrafter"/>
</dbReference>
<dbReference type="SMART" id="SM00448">
    <property type="entry name" value="REC"/>
    <property type="match status" value="1"/>
</dbReference>
<dbReference type="Gene3D" id="3.40.50.2300">
    <property type="match status" value="1"/>
</dbReference>
<dbReference type="Proteomes" id="UP000037043">
    <property type="component" value="Unassembled WGS sequence"/>
</dbReference>
<dbReference type="GO" id="GO:0005829">
    <property type="term" value="C:cytosol"/>
    <property type="evidence" value="ECO:0007669"/>
    <property type="project" value="TreeGrafter"/>
</dbReference>
<dbReference type="Gene3D" id="3.40.50.300">
    <property type="entry name" value="P-loop containing nucleotide triphosphate hydrolases"/>
    <property type="match status" value="1"/>
</dbReference>
<evidence type="ECO:0000256" key="3">
    <source>
        <dbReference type="PROSITE-ProRule" id="PRU00169"/>
    </source>
</evidence>
<dbReference type="PROSITE" id="PS50110">
    <property type="entry name" value="RESPONSE_REGULATORY"/>
    <property type="match status" value="1"/>
</dbReference>
<feature type="domain" description="Response regulatory" evidence="4">
    <location>
        <begin position="5"/>
        <end position="122"/>
    </location>
</feature>
<dbReference type="InterPro" id="IPR050625">
    <property type="entry name" value="ParA/MinD_ATPase"/>
</dbReference>
<evidence type="ECO:0000313" key="5">
    <source>
        <dbReference type="EMBL" id="KOA19232.1"/>
    </source>
</evidence>
<gene>
    <name evidence="5" type="primary">degU_1</name>
    <name evidence="5" type="ORF">CLHOM_23380</name>
</gene>
<feature type="modified residue" description="4-aspartylphosphate" evidence="3">
    <location>
        <position position="57"/>
    </location>
</feature>
<dbReference type="InterPro" id="IPR025669">
    <property type="entry name" value="AAA_dom"/>
</dbReference>
<protein>
    <recommendedName>
        <fullName evidence="1">Stage 0 sporulation protein A homolog</fullName>
    </recommendedName>
</protein>
<dbReference type="SUPFAM" id="SSF52540">
    <property type="entry name" value="P-loop containing nucleoside triphosphate hydrolases"/>
    <property type="match status" value="1"/>
</dbReference>
<sequence>MNKIKVLIADDVEETRNVIKKLLSLEEEHIEVVGESDNGEEVLKLIQNAKPDIVLMDINMPVLNGLEATERITMEYPSVMVIIMSVQAENEYLKKAMFHGAKEYIIKPFNYDTLIGTIIATYEKYKEIQVKFKGANIDEVRNSKVIAFFSSKGGVGKSVLSLNTAILLSKSENKKILLIDMDFQFGDISMMVNQHSKKTILDAIEDGQIDSYENIKPYLFKYKDNFDILFAPEKPEASEYITKEIVEKIMKALKNQYDVIIVDTGINFNDSTLYVLDMAEKIFMISTMEIVALKNTKLGLKVMESLGYEKNKVKLVINRFNPNYGISKKEVEDAFEDGIVTFIPEDEKPVIISINKGMPLCEDKKYYKLKIGKAIEEMSKKLIS</sequence>
<dbReference type="RefSeq" id="WP_052221852.1">
    <property type="nucleotide sequence ID" value="NZ_LHUR01000027.1"/>
</dbReference>
<dbReference type="PANTHER" id="PTHR43384:SF13">
    <property type="entry name" value="SLR0110 PROTEIN"/>
    <property type="match status" value="1"/>
</dbReference>
<reference evidence="6" key="1">
    <citation type="submission" date="2015-08" db="EMBL/GenBank/DDBJ databases">
        <title>Genome sequence of the strict anaerobe Clostridium homopropionicum LuHBu1 (DSM 5847T).</title>
        <authorList>
            <person name="Poehlein A."/>
            <person name="Beck M."/>
            <person name="Schiel-Bengelsdorf B."/>
            <person name="Bengelsdorf F.R."/>
            <person name="Daniel R."/>
            <person name="Duerre P."/>
        </authorList>
    </citation>
    <scope>NUCLEOTIDE SEQUENCE [LARGE SCALE GENOMIC DNA]</scope>
    <source>
        <strain evidence="6">DSM 5847</strain>
    </source>
</reference>
<dbReference type="STRING" id="36844.SAMN04488501_10695"/>
<evidence type="ECO:0000259" key="4">
    <source>
        <dbReference type="PROSITE" id="PS50110"/>
    </source>
</evidence>